<evidence type="ECO:0000259" key="13">
    <source>
        <dbReference type="Pfam" id="PF03493"/>
    </source>
</evidence>
<sequence>MADVLEHRVFSYAYALILLSIFAFSQWYTGIFQTGHPLSQFISFRFFIELLTTVPLLVSNFMKNGQFLYDKPIDLLKTKLIHLTSMLIVLLYNGMAAFQYCEATFANINYTIVDSLYVVMVTLSTVGYGVVVMLLIALSLCVLPSLIADVLATLRKRKDGGGHVAKGTIPFILIVGTFRPEQVEEILDGFLNREHAEDHLNVVFLDVDRPTEDLKLMERNSMWGHRVQFLHGSVLNDKTLRRARARYARAIITISDQNAVDPNAEDERNTVRLWSLYCYTVSHKVPIYTYNLSPTTAIYQKVAKEIICVREFKQYLLAMNCRCRGVSTLLTNLLHQRQPLNRYDEPWQAQYGKQGYHNQAYIVYKECQVILFAIKTYSQDCSGSPEILLNPSNDYVIRESDRCVYISESPREIKDIELLVRTCFVLRDLSAKHSEPPAVSTSSHISHRRYKLSRLPTPRHALLTGSRALIMRLGQTPPLPFNQDTSLPLSYILDEPPELSEVLIESAEHMRGHILVCLHHEVINIFKFIYNLRSPHLRPEHLQNIVLLCASPPKQKTFELINMFPKGDCRQPDDLLRAGVKTAKQVVVMSEMECLNQYERNSDSPAM</sequence>
<dbReference type="InParanoid" id="A0A1X2HDB5"/>
<dbReference type="EMBL" id="MCGN01000005">
    <property type="protein sequence ID" value="ORY96781.1"/>
    <property type="molecule type" value="Genomic_DNA"/>
</dbReference>
<evidence type="ECO:0000256" key="7">
    <source>
        <dbReference type="ARBA" id="ARBA00022989"/>
    </source>
</evidence>
<proteinExistence type="predicted"/>
<dbReference type="PANTHER" id="PTHR10027">
    <property type="entry name" value="CALCIUM-ACTIVATED POTASSIUM CHANNEL ALPHA CHAIN"/>
    <property type="match status" value="1"/>
</dbReference>
<dbReference type="InterPro" id="IPR003148">
    <property type="entry name" value="RCK_N"/>
</dbReference>
<dbReference type="Proteomes" id="UP000242180">
    <property type="component" value="Unassembled WGS sequence"/>
</dbReference>
<evidence type="ECO:0000256" key="10">
    <source>
        <dbReference type="ARBA" id="ARBA00023303"/>
    </source>
</evidence>
<comment type="subcellular location">
    <subcellularLocation>
        <location evidence="1">Membrane</location>
        <topology evidence="1">Multi-pass membrane protein</topology>
    </subcellularLocation>
</comment>
<accession>A0A1X2HDB5</accession>
<evidence type="ECO:0000256" key="2">
    <source>
        <dbReference type="ARBA" id="ARBA00022448"/>
    </source>
</evidence>
<keyword evidence="4 12" id="KW-0812">Transmembrane</keyword>
<dbReference type="Pfam" id="PF07885">
    <property type="entry name" value="Ion_trans_2"/>
    <property type="match status" value="1"/>
</dbReference>
<dbReference type="GO" id="GO:0016020">
    <property type="term" value="C:membrane"/>
    <property type="evidence" value="ECO:0007669"/>
    <property type="project" value="UniProtKB-SubCell"/>
</dbReference>
<gene>
    <name evidence="16" type="ORF">BCR43DRAFT_439453</name>
</gene>
<evidence type="ECO:0008006" key="18">
    <source>
        <dbReference type="Google" id="ProtNLM"/>
    </source>
</evidence>
<keyword evidence="9 12" id="KW-0472">Membrane</keyword>
<protein>
    <recommendedName>
        <fullName evidence="18">Calcium-activated potassium channel BK alpha subunit domain-containing protein</fullName>
    </recommendedName>
</protein>
<keyword evidence="3" id="KW-0633">Potassium transport</keyword>
<dbReference type="PANTHER" id="PTHR10027:SF10">
    <property type="entry name" value="SLOWPOKE 2, ISOFORM D"/>
    <property type="match status" value="1"/>
</dbReference>
<evidence type="ECO:0000256" key="11">
    <source>
        <dbReference type="ARBA" id="ARBA00034430"/>
    </source>
</evidence>
<evidence type="ECO:0000313" key="17">
    <source>
        <dbReference type="Proteomes" id="UP000242180"/>
    </source>
</evidence>
<dbReference type="InterPro" id="IPR013099">
    <property type="entry name" value="K_chnl_dom"/>
</dbReference>
<dbReference type="Pfam" id="PF03493">
    <property type="entry name" value="BK_channel_a"/>
    <property type="match status" value="1"/>
</dbReference>
<organism evidence="16 17">
    <name type="scientific">Syncephalastrum racemosum</name>
    <name type="common">Filamentous fungus</name>
    <dbReference type="NCBI Taxonomy" id="13706"/>
    <lineage>
        <taxon>Eukaryota</taxon>
        <taxon>Fungi</taxon>
        <taxon>Fungi incertae sedis</taxon>
        <taxon>Mucoromycota</taxon>
        <taxon>Mucoromycotina</taxon>
        <taxon>Mucoromycetes</taxon>
        <taxon>Mucorales</taxon>
        <taxon>Syncephalastraceae</taxon>
        <taxon>Syncephalastrum</taxon>
    </lineage>
</organism>
<dbReference type="GO" id="GO:0005267">
    <property type="term" value="F:potassium channel activity"/>
    <property type="evidence" value="ECO:0007669"/>
    <property type="project" value="UniProtKB-KW"/>
</dbReference>
<evidence type="ECO:0000256" key="5">
    <source>
        <dbReference type="ARBA" id="ARBA00022826"/>
    </source>
</evidence>
<comment type="catalytic activity">
    <reaction evidence="11">
        <text>K(+)(in) = K(+)(out)</text>
        <dbReference type="Rhea" id="RHEA:29463"/>
        <dbReference type="ChEBI" id="CHEBI:29103"/>
    </reaction>
</comment>
<keyword evidence="8" id="KW-0406">Ion transport</keyword>
<evidence type="ECO:0000256" key="9">
    <source>
        <dbReference type="ARBA" id="ARBA00023136"/>
    </source>
</evidence>
<feature type="transmembrane region" description="Helical" evidence="12">
    <location>
        <begin position="41"/>
        <end position="59"/>
    </location>
</feature>
<keyword evidence="5" id="KW-0631">Potassium channel</keyword>
<name>A0A1X2HDB5_SYNRA</name>
<comment type="caution">
    <text evidence="16">The sequence shown here is derived from an EMBL/GenBank/DDBJ whole genome shotgun (WGS) entry which is preliminary data.</text>
</comment>
<dbReference type="SUPFAM" id="SSF81324">
    <property type="entry name" value="Voltage-gated potassium channels"/>
    <property type="match status" value="1"/>
</dbReference>
<evidence type="ECO:0000256" key="6">
    <source>
        <dbReference type="ARBA" id="ARBA00022958"/>
    </source>
</evidence>
<feature type="domain" description="Potassium channel" evidence="14">
    <location>
        <begin position="90"/>
        <end position="133"/>
    </location>
</feature>
<feature type="domain" description="RCK N-terminal" evidence="15">
    <location>
        <begin position="510"/>
        <end position="605"/>
    </location>
</feature>
<keyword evidence="17" id="KW-1185">Reference proteome</keyword>
<keyword evidence="10" id="KW-0407">Ion channel</keyword>
<evidence type="ECO:0000313" key="16">
    <source>
        <dbReference type="EMBL" id="ORY96781.1"/>
    </source>
</evidence>
<evidence type="ECO:0000256" key="3">
    <source>
        <dbReference type="ARBA" id="ARBA00022538"/>
    </source>
</evidence>
<dbReference type="InterPro" id="IPR047871">
    <property type="entry name" value="K_chnl_Slo-like"/>
</dbReference>
<dbReference type="OMA" id="HISHRRY"/>
<keyword evidence="2" id="KW-0813">Transport</keyword>
<feature type="transmembrane region" description="Helical" evidence="12">
    <location>
        <begin position="12"/>
        <end position="29"/>
    </location>
</feature>
<keyword evidence="6" id="KW-0630">Potassium</keyword>
<dbReference type="Gene3D" id="3.40.50.720">
    <property type="entry name" value="NAD(P)-binding Rossmann-like Domain"/>
    <property type="match status" value="1"/>
</dbReference>
<evidence type="ECO:0000256" key="4">
    <source>
        <dbReference type="ARBA" id="ARBA00022692"/>
    </source>
</evidence>
<dbReference type="Pfam" id="PF22614">
    <property type="entry name" value="Slo-like_RCK"/>
    <property type="match status" value="2"/>
</dbReference>
<dbReference type="Gene3D" id="1.10.287.70">
    <property type="match status" value="1"/>
</dbReference>
<dbReference type="AlphaFoldDB" id="A0A1X2HDB5"/>
<reference evidence="16 17" key="1">
    <citation type="submission" date="2016-07" db="EMBL/GenBank/DDBJ databases">
        <title>Pervasive Adenine N6-methylation of Active Genes in Fungi.</title>
        <authorList>
            <consortium name="DOE Joint Genome Institute"/>
            <person name="Mondo S.J."/>
            <person name="Dannebaum R.O."/>
            <person name="Kuo R.C."/>
            <person name="Labutti K."/>
            <person name="Haridas S."/>
            <person name="Kuo A."/>
            <person name="Salamov A."/>
            <person name="Ahrendt S.R."/>
            <person name="Lipzen A."/>
            <person name="Sullivan W."/>
            <person name="Andreopoulos W.B."/>
            <person name="Clum A."/>
            <person name="Lindquist E."/>
            <person name="Daum C."/>
            <person name="Ramamoorthy G.K."/>
            <person name="Gryganskyi A."/>
            <person name="Culley D."/>
            <person name="Magnuson J.K."/>
            <person name="James T.Y."/>
            <person name="O'Malley M.A."/>
            <person name="Stajich J.E."/>
            <person name="Spatafora J.W."/>
            <person name="Visel A."/>
            <person name="Grigoriev I.V."/>
        </authorList>
    </citation>
    <scope>NUCLEOTIDE SEQUENCE [LARGE SCALE GENOMIC DNA]</scope>
    <source>
        <strain evidence="16 17">NRRL 2496</strain>
    </source>
</reference>
<evidence type="ECO:0000256" key="12">
    <source>
        <dbReference type="SAM" id="Phobius"/>
    </source>
</evidence>
<evidence type="ECO:0000256" key="1">
    <source>
        <dbReference type="ARBA" id="ARBA00004141"/>
    </source>
</evidence>
<keyword evidence="7 12" id="KW-1133">Transmembrane helix</keyword>
<evidence type="ECO:0000259" key="15">
    <source>
        <dbReference type="Pfam" id="PF22614"/>
    </source>
</evidence>
<feature type="domain" description="Calcium-activated potassium channel BK alpha subunit" evidence="13">
    <location>
        <begin position="304"/>
        <end position="353"/>
    </location>
</feature>
<feature type="transmembrane region" description="Helical" evidence="12">
    <location>
        <begin position="118"/>
        <end position="148"/>
    </location>
</feature>
<dbReference type="InterPro" id="IPR003929">
    <property type="entry name" value="K_chnl_BK_asu"/>
</dbReference>
<feature type="domain" description="RCK N-terminal" evidence="15">
    <location>
        <begin position="171"/>
        <end position="288"/>
    </location>
</feature>
<evidence type="ECO:0000259" key="14">
    <source>
        <dbReference type="Pfam" id="PF07885"/>
    </source>
</evidence>
<evidence type="ECO:0000256" key="8">
    <source>
        <dbReference type="ARBA" id="ARBA00023065"/>
    </source>
</evidence>
<dbReference type="OrthoDB" id="297496at2759"/>
<feature type="transmembrane region" description="Helical" evidence="12">
    <location>
        <begin position="80"/>
        <end position="98"/>
    </location>
</feature>